<evidence type="ECO:0000259" key="2">
    <source>
        <dbReference type="Pfam" id="PF17517"/>
    </source>
</evidence>
<dbReference type="InterPro" id="IPR001434">
    <property type="entry name" value="OmcB-like_DUF11"/>
</dbReference>
<dbReference type="NCBIfam" id="TIGR01451">
    <property type="entry name" value="B_ant_repeat"/>
    <property type="match status" value="1"/>
</dbReference>
<proteinExistence type="predicted"/>
<dbReference type="Pfam" id="PF17517">
    <property type="entry name" value="IgGFc_binding"/>
    <property type="match status" value="1"/>
</dbReference>
<dbReference type="EMBL" id="JBHUHR010000029">
    <property type="protein sequence ID" value="MFD2035243.1"/>
    <property type="molecule type" value="Genomic_DNA"/>
</dbReference>
<dbReference type="Pfam" id="PF01345">
    <property type="entry name" value="DUF11"/>
    <property type="match status" value="1"/>
</dbReference>
<dbReference type="InterPro" id="IPR035234">
    <property type="entry name" value="IgGFc-bd_N"/>
</dbReference>
<sequence>MAVINQNLYLSTSETTPFEVQIFRGTNSTPYSTVTISNTNPGKVALPNGDNDITLVSNENTGVVLSNSGLRLQSVGGQKFYANYRGKNTAQGTSLTSKGRQALGTSFKWGGLPLGASTNTGVNATLGIMATEDGTVVNVFGYDTNIAFRLQLDGFGMTDNTKQITLNAGQSFVFEVKENATPAHRDGWLGASITSNKKIAISNGSLLLRGIDDVAVGGWDAGIDQPSPENIIGKEYVFVRGRGQDIQEYPLIIATQNGTEIYVNGSTTPYKTLNAGDYTKIPASFYSVNIAGGNMFVTSNKDIYAYQVLSGDTQIATGGLNFISPVNCLMFTTIDNIPLINDLAGLTINGGITIIASTAIPDNDIVISYENIVETAADYTVRNVPGTDQWKTIYAEGLSGNVKVAATGPIAVGYVGVSGLIGVAGYYSGLDNVPNLVVQFVGDGCLPGTILQATEGFTSYAWFSEGVLIPGETSNTFSPLRPGSYSVEVSMGPCIYESAPQIVVNCNPEIVLSNVADIASGKPGDIINFTIKAKYIGEGLLENLVVNNLIPNGLTLISATPTFGTWSGSGQNYNWNIGTMYNGEEHILIVSTSVDNISSSSQVTYTVSNTQTQIDGNTLPDDPTETVLLYKDPLPEIRSFGDVNRLFFDGTFELKNPISSSEGNFTFSIDNPNVATISGNLVTITGIGTATITATQNAAGGFDQGFITAKLRVSATDALLTNFGEKTASKINYINRNGQMNDLKGMGASGKSIATRSPLSIDTEMILWLESEAQSSYNRLDNTWYDLSGNFFNGQLKNNFNYDFNKSNSFVFNGNNNFVEFRNGFVETDLLTLETWVYPTALGTGIQSSLLNHDDWSVPGLVHFQFVGNELNMGIFGATNVSSNYSFTPNQWYHIAVVYSKTAQSAKFYVNGVMTNEASTGMGSPTIVERPFNIGSWNGSSRFFKGNMGMFKIYKRTLSLAEIVGNYNKDKDRYN</sequence>
<dbReference type="Gene3D" id="2.60.120.200">
    <property type="match status" value="1"/>
</dbReference>
<dbReference type="InterPro" id="IPR047589">
    <property type="entry name" value="DUF11_rpt"/>
</dbReference>
<dbReference type="SUPFAM" id="SSF49373">
    <property type="entry name" value="Invasin/intimin cell-adhesion fragments"/>
    <property type="match status" value="1"/>
</dbReference>
<gene>
    <name evidence="3" type="ORF">ACFSKL_10600</name>
</gene>
<dbReference type="SUPFAM" id="SSF49899">
    <property type="entry name" value="Concanavalin A-like lectins/glucanases"/>
    <property type="match status" value="1"/>
</dbReference>
<dbReference type="Gene3D" id="2.60.40.1080">
    <property type="match status" value="1"/>
</dbReference>
<dbReference type="Pfam" id="PF13385">
    <property type="entry name" value="Laminin_G_3"/>
    <property type="match status" value="1"/>
</dbReference>
<evidence type="ECO:0000313" key="3">
    <source>
        <dbReference type="EMBL" id="MFD2035243.1"/>
    </source>
</evidence>
<feature type="domain" description="IgGFc-binding protein N-terminal" evidence="2">
    <location>
        <begin position="99"/>
        <end position="416"/>
    </location>
</feature>
<accession>A0ABW4VMQ9</accession>
<organism evidence="3 4">
    <name type="scientific">Belliella marina</name>
    <dbReference type="NCBI Taxonomy" id="1644146"/>
    <lineage>
        <taxon>Bacteria</taxon>
        <taxon>Pseudomonadati</taxon>
        <taxon>Bacteroidota</taxon>
        <taxon>Cytophagia</taxon>
        <taxon>Cytophagales</taxon>
        <taxon>Cyclobacteriaceae</taxon>
        <taxon>Belliella</taxon>
    </lineage>
</organism>
<evidence type="ECO:0000313" key="4">
    <source>
        <dbReference type="Proteomes" id="UP001597361"/>
    </source>
</evidence>
<protein>
    <submittedName>
        <fullName evidence="3">LamG-like jellyroll fold domain-containing protein</fullName>
    </submittedName>
</protein>
<comment type="caution">
    <text evidence="3">The sequence shown here is derived from an EMBL/GenBank/DDBJ whole genome shotgun (WGS) entry which is preliminary data.</text>
</comment>
<evidence type="ECO:0000259" key="1">
    <source>
        <dbReference type="Pfam" id="PF01345"/>
    </source>
</evidence>
<name>A0ABW4VMQ9_9BACT</name>
<keyword evidence="4" id="KW-1185">Reference proteome</keyword>
<reference evidence="4" key="1">
    <citation type="journal article" date="2019" name="Int. J. Syst. Evol. Microbiol.">
        <title>The Global Catalogue of Microorganisms (GCM) 10K type strain sequencing project: providing services to taxonomists for standard genome sequencing and annotation.</title>
        <authorList>
            <consortium name="The Broad Institute Genomics Platform"/>
            <consortium name="The Broad Institute Genome Sequencing Center for Infectious Disease"/>
            <person name="Wu L."/>
            <person name="Ma J."/>
        </authorList>
    </citation>
    <scope>NUCLEOTIDE SEQUENCE [LARGE SCALE GENOMIC DNA]</scope>
    <source>
        <strain evidence="4">CGMCC 1.15180</strain>
    </source>
</reference>
<dbReference type="Proteomes" id="UP001597361">
    <property type="component" value="Unassembled WGS sequence"/>
</dbReference>
<dbReference type="InterPro" id="IPR013320">
    <property type="entry name" value="ConA-like_dom_sf"/>
</dbReference>
<feature type="domain" description="DUF11" evidence="1">
    <location>
        <begin position="510"/>
        <end position="620"/>
    </location>
</feature>
<dbReference type="InterPro" id="IPR008964">
    <property type="entry name" value="Invasin/intimin_cell_adhesion"/>
</dbReference>